<feature type="non-terminal residue" evidence="1">
    <location>
        <position position="63"/>
    </location>
</feature>
<keyword evidence="2" id="KW-1185">Reference proteome</keyword>
<name>A0A4Z0YLJ4_9PEZI</name>
<dbReference type="OrthoDB" id="509124at2759"/>
<protein>
    <submittedName>
        <fullName evidence="1">Uncharacterized protein</fullName>
    </submittedName>
</protein>
<dbReference type="Proteomes" id="UP000297716">
    <property type="component" value="Unassembled WGS sequence"/>
</dbReference>
<sequence>MSTAPSDLPKNEAKAPALTCLEKVLDLSSYGAWNTFVPSASLTAPGHAETLAPELAALASRPG</sequence>
<reference evidence="1 2" key="1">
    <citation type="submission" date="2019-03" db="EMBL/GenBank/DDBJ databases">
        <title>Draft genome sequence of Xylaria hypoxylon DSM 108379, a ubiquitous saprotrophic-parasitic fungi on hardwood.</title>
        <authorList>
            <person name="Buettner E."/>
            <person name="Leonhardt S."/>
            <person name="Gebauer A.M."/>
            <person name="Liers C."/>
            <person name="Hofrichter M."/>
            <person name="Kellner H."/>
        </authorList>
    </citation>
    <scope>NUCLEOTIDE SEQUENCE [LARGE SCALE GENOMIC DNA]</scope>
    <source>
        <strain evidence="1 2">DSM 108379</strain>
    </source>
</reference>
<comment type="caution">
    <text evidence="1">The sequence shown here is derived from an EMBL/GenBank/DDBJ whole genome shotgun (WGS) entry which is preliminary data.</text>
</comment>
<accession>A0A4Z0YLJ4</accession>
<evidence type="ECO:0000313" key="1">
    <source>
        <dbReference type="EMBL" id="TGJ77552.1"/>
    </source>
</evidence>
<organism evidence="1 2">
    <name type="scientific">Xylaria hypoxylon</name>
    <dbReference type="NCBI Taxonomy" id="37992"/>
    <lineage>
        <taxon>Eukaryota</taxon>
        <taxon>Fungi</taxon>
        <taxon>Dikarya</taxon>
        <taxon>Ascomycota</taxon>
        <taxon>Pezizomycotina</taxon>
        <taxon>Sordariomycetes</taxon>
        <taxon>Xylariomycetidae</taxon>
        <taxon>Xylariales</taxon>
        <taxon>Xylariaceae</taxon>
        <taxon>Xylaria</taxon>
    </lineage>
</organism>
<proteinExistence type="predicted"/>
<evidence type="ECO:0000313" key="2">
    <source>
        <dbReference type="Proteomes" id="UP000297716"/>
    </source>
</evidence>
<gene>
    <name evidence="1" type="ORF">E0Z10_g10719</name>
</gene>
<dbReference type="AlphaFoldDB" id="A0A4Z0YLJ4"/>
<dbReference type="EMBL" id="SKBN01000468">
    <property type="protein sequence ID" value="TGJ77552.1"/>
    <property type="molecule type" value="Genomic_DNA"/>
</dbReference>